<name>M2NH47_9FIRM</name>
<dbReference type="BioCyc" id="ECAT999415-HMP:GTTI-188-MONOMER"/>
<organism evidence="1 2">
    <name type="scientific">Eggerthia catenaformis OT 569 = DSM 20559</name>
    <dbReference type="NCBI Taxonomy" id="999415"/>
    <lineage>
        <taxon>Bacteria</taxon>
        <taxon>Bacillati</taxon>
        <taxon>Bacillota</taxon>
        <taxon>Erysipelotrichia</taxon>
        <taxon>Erysipelotrichales</taxon>
        <taxon>Coprobacillaceae</taxon>
        <taxon>Eggerthia</taxon>
    </lineage>
</organism>
<dbReference type="Proteomes" id="UP000011758">
    <property type="component" value="Unassembled WGS sequence"/>
</dbReference>
<keyword evidence="2" id="KW-1185">Reference proteome</keyword>
<dbReference type="AlphaFoldDB" id="M2NH47"/>
<gene>
    <name evidence="1" type="ORF">HMPREF9943_00179</name>
</gene>
<protein>
    <submittedName>
        <fullName evidence="1">Uncharacterized protein</fullName>
    </submittedName>
</protein>
<reference evidence="1 2" key="1">
    <citation type="submission" date="2013-02" db="EMBL/GenBank/DDBJ databases">
        <title>The Genome Sequence of Lactobacillus catenaformis F0143.</title>
        <authorList>
            <consortium name="The Broad Institute Genome Sequencing Platform"/>
            <person name="Earl A."/>
            <person name="Ward D."/>
            <person name="Feldgarden M."/>
            <person name="Gevers D."/>
            <person name="Izard J."/>
            <person name="Blanton J.M."/>
            <person name="Mathney J."/>
            <person name="Dewhirst F.E."/>
            <person name="Young S.K."/>
            <person name="Zeng Q."/>
            <person name="Gargeya S."/>
            <person name="Fitzgerald M."/>
            <person name="Haas B."/>
            <person name="Abouelleil A."/>
            <person name="Alvarado L."/>
            <person name="Arachchi H.M."/>
            <person name="Berlin A."/>
            <person name="Chapman S.B."/>
            <person name="Gearin G."/>
            <person name="Goldberg J."/>
            <person name="Griggs A."/>
            <person name="Gujja S."/>
            <person name="Hansen M."/>
            <person name="Heiman D."/>
            <person name="Howarth C."/>
            <person name="Larimer J."/>
            <person name="Lui A."/>
            <person name="MacDonald P.J.P."/>
            <person name="McCowen C."/>
            <person name="Montmayeur A."/>
            <person name="Murphy C."/>
            <person name="Neiman D."/>
            <person name="Pearson M."/>
            <person name="Priest M."/>
            <person name="Roberts A."/>
            <person name="Saif S."/>
            <person name="Shea T."/>
            <person name="Sisk P."/>
            <person name="Stolte C."/>
            <person name="Sykes S."/>
            <person name="Wortman J."/>
            <person name="Nusbaum C."/>
            <person name="Birren B."/>
        </authorList>
    </citation>
    <scope>NUCLEOTIDE SEQUENCE [LARGE SCALE GENOMIC DNA]</scope>
    <source>
        <strain evidence="1 2">OT 569</strain>
    </source>
</reference>
<evidence type="ECO:0000313" key="2">
    <source>
        <dbReference type="Proteomes" id="UP000011758"/>
    </source>
</evidence>
<dbReference type="EMBL" id="AGEJ01000004">
    <property type="protein sequence ID" value="EMD17538.1"/>
    <property type="molecule type" value="Genomic_DNA"/>
</dbReference>
<proteinExistence type="predicted"/>
<evidence type="ECO:0000313" key="1">
    <source>
        <dbReference type="EMBL" id="EMD17538.1"/>
    </source>
</evidence>
<dbReference type="OrthoDB" id="3061937at2"/>
<comment type="caution">
    <text evidence="1">The sequence shown here is derived from an EMBL/GenBank/DDBJ whole genome shotgun (WGS) entry which is preliminary data.</text>
</comment>
<sequence length="193" mass="22363">MIRIISGASEILFKRMLDRSYIEKIELDETGFTVFAKGGEKTPLYFNDVKAVRTGYYLDKTMPCCIVTLFMNDHKKYSIDVSLKETDSILKHYAHYQLKGDVPENISKISVVLQVGVNGYSIRLEKGYLIETKRNHEYFYPLNEIESYGIDKRSDAIDIIFRNREAMITLSMSRVANIWLVLQILGKLRLMNT</sequence>
<accession>M2NH47</accession>